<proteinExistence type="predicted"/>
<evidence type="ECO:0000313" key="2">
    <source>
        <dbReference type="Proteomes" id="UP000813462"/>
    </source>
</evidence>
<dbReference type="Proteomes" id="UP000813462">
    <property type="component" value="Unassembled WGS sequence"/>
</dbReference>
<comment type="caution">
    <text evidence="1">The sequence shown here is derived from an EMBL/GenBank/DDBJ whole genome shotgun (WGS) entry which is preliminary data.</text>
</comment>
<dbReference type="EMBL" id="JAEACU010000006">
    <property type="protein sequence ID" value="KAH7524742.1"/>
    <property type="molecule type" value="Genomic_DNA"/>
</dbReference>
<gene>
    <name evidence="1" type="ORF">FEM48_Zijuj06G0151700</name>
</gene>
<dbReference type="PANTHER" id="PTHR47150:SF7">
    <property type="entry name" value="NUCLEASE"/>
    <property type="match status" value="1"/>
</dbReference>
<dbReference type="AlphaFoldDB" id="A0A978VA07"/>
<accession>A0A978VA07</accession>
<protein>
    <submittedName>
        <fullName evidence="1">Uncharacterized protein</fullName>
    </submittedName>
</protein>
<dbReference type="PANTHER" id="PTHR47150">
    <property type="entry name" value="OS12G0169200 PROTEIN"/>
    <property type="match status" value="1"/>
</dbReference>
<reference evidence="1" key="1">
    <citation type="journal article" date="2021" name="Front. Plant Sci.">
        <title>Chromosome-Scale Genome Assembly for Chinese Sour Jujube and Insights Into Its Genome Evolution and Domestication Signature.</title>
        <authorList>
            <person name="Shen L.-Y."/>
            <person name="Luo H."/>
            <person name="Wang X.-L."/>
            <person name="Wang X.-M."/>
            <person name="Qiu X.-J."/>
            <person name="Liu H."/>
            <person name="Zhou S.-S."/>
            <person name="Jia K.-H."/>
            <person name="Nie S."/>
            <person name="Bao Y.-T."/>
            <person name="Zhang R.-G."/>
            <person name="Yun Q.-Z."/>
            <person name="Chai Y.-H."/>
            <person name="Lu J.-Y."/>
            <person name="Li Y."/>
            <person name="Zhao S.-W."/>
            <person name="Mao J.-F."/>
            <person name="Jia S.-G."/>
            <person name="Mao Y.-M."/>
        </authorList>
    </citation>
    <scope>NUCLEOTIDE SEQUENCE</scope>
    <source>
        <strain evidence="1">AT0</strain>
        <tissue evidence="1">Leaf</tissue>
    </source>
</reference>
<organism evidence="1 2">
    <name type="scientific">Ziziphus jujuba var. spinosa</name>
    <dbReference type="NCBI Taxonomy" id="714518"/>
    <lineage>
        <taxon>Eukaryota</taxon>
        <taxon>Viridiplantae</taxon>
        <taxon>Streptophyta</taxon>
        <taxon>Embryophyta</taxon>
        <taxon>Tracheophyta</taxon>
        <taxon>Spermatophyta</taxon>
        <taxon>Magnoliopsida</taxon>
        <taxon>eudicotyledons</taxon>
        <taxon>Gunneridae</taxon>
        <taxon>Pentapetalae</taxon>
        <taxon>rosids</taxon>
        <taxon>fabids</taxon>
        <taxon>Rosales</taxon>
        <taxon>Rhamnaceae</taxon>
        <taxon>Paliureae</taxon>
        <taxon>Ziziphus</taxon>
    </lineage>
</organism>
<sequence>MAIALIGELLTKGRTVQHQDSILGHAYIWRDRIQGHYKLVMIILEEIRCILQVLFERERYIRSPNKDDIAGLLKENKGCGFPGMLGSIDYLAEERASLANYFINGHDYAMGNYLAGGIYPP</sequence>
<name>A0A978VA07_ZIZJJ</name>
<evidence type="ECO:0000313" key="1">
    <source>
        <dbReference type="EMBL" id="KAH7524742.1"/>
    </source>
</evidence>